<gene>
    <name evidence="3" type="ORF">ACHAWO_005883</name>
</gene>
<name>A0ABD3PAB8_9STRA</name>
<sequence length="439" mass="45508">MVSLSLILTVLPAATALRGSPRNTVTQTRVLSDISDPSHCYPLIHASASPDNTLDNKRYYYFVDSMSNSYFSSSNYTTYDALPTEVKYSFVTLSCQCQLRGEGEDCCLANNAVLDSTGSDPDGPPPSEEQEAYLNDVCTTTAGAIGDNVAPGTGELPVSGAPSVTPGGNGGDGTDNTPAPTVLTPEVVGPDGSGETDNNREVTDGGMSGGAWAGIAIAGAAGLTMILYLIMRKEGEEEEVELDENADVTDVRKERNASGLMVKTDSGDDNGPISPSSTMDATQSITEAHSDVSSLPSSIGMSKSGEVGEGYNDLNLLPRPEDESVLSGDEESYFYNNNGTSSLAAMGVASGAIVGMGVTSTRDDDESSISSKSHSSSVLMEDAMPASNKSALPPQHYTPGELDQAIENGNWEAVAASAAAIVNQGVSKSMSSDSERGVV</sequence>
<feature type="signal peptide" evidence="2">
    <location>
        <begin position="1"/>
        <end position="16"/>
    </location>
</feature>
<reference evidence="3 4" key="1">
    <citation type="submission" date="2024-10" db="EMBL/GenBank/DDBJ databases">
        <title>Updated reference genomes for cyclostephanoid diatoms.</title>
        <authorList>
            <person name="Roberts W.R."/>
            <person name="Alverson A.J."/>
        </authorList>
    </citation>
    <scope>NUCLEOTIDE SEQUENCE [LARGE SCALE GENOMIC DNA]</scope>
    <source>
        <strain evidence="3 4">AJA010-31</strain>
    </source>
</reference>
<evidence type="ECO:0000256" key="2">
    <source>
        <dbReference type="SAM" id="SignalP"/>
    </source>
</evidence>
<protein>
    <submittedName>
        <fullName evidence="3">Uncharacterized protein</fullName>
    </submittedName>
</protein>
<feature type="compositionally biased region" description="Low complexity" evidence="1">
    <location>
        <begin position="368"/>
        <end position="377"/>
    </location>
</feature>
<evidence type="ECO:0000256" key="1">
    <source>
        <dbReference type="SAM" id="MobiDB-lite"/>
    </source>
</evidence>
<comment type="caution">
    <text evidence="3">The sequence shown here is derived from an EMBL/GenBank/DDBJ whole genome shotgun (WGS) entry which is preliminary data.</text>
</comment>
<feature type="region of interest" description="Disordered" evidence="1">
    <location>
        <begin position="360"/>
        <end position="402"/>
    </location>
</feature>
<accession>A0ABD3PAB8</accession>
<feature type="compositionally biased region" description="Polar residues" evidence="1">
    <location>
        <begin position="273"/>
        <end position="301"/>
    </location>
</feature>
<dbReference type="EMBL" id="JALLPJ020000722">
    <property type="protein sequence ID" value="KAL3784577.1"/>
    <property type="molecule type" value="Genomic_DNA"/>
</dbReference>
<feature type="region of interest" description="Disordered" evidence="1">
    <location>
        <begin position="146"/>
        <end position="205"/>
    </location>
</feature>
<dbReference type="Proteomes" id="UP001530400">
    <property type="component" value="Unassembled WGS sequence"/>
</dbReference>
<dbReference type="AlphaFoldDB" id="A0ABD3PAB8"/>
<feature type="region of interest" description="Disordered" evidence="1">
    <location>
        <begin position="261"/>
        <end position="318"/>
    </location>
</feature>
<evidence type="ECO:0000313" key="4">
    <source>
        <dbReference type="Proteomes" id="UP001530400"/>
    </source>
</evidence>
<organism evidence="3 4">
    <name type="scientific">Cyclotella atomus</name>
    <dbReference type="NCBI Taxonomy" id="382360"/>
    <lineage>
        <taxon>Eukaryota</taxon>
        <taxon>Sar</taxon>
        <taxon>Stramenopiles</taxon>
        <taxon>Ochrophyta</taxon>
        <taxon>Bacillariophyta</taxon>
        <taxon>Coscinodiscophyceae</taxon>
        <taxon>Thalassiosirophycidae</taxon>
        <taxon>Stephanodiscales</taxon>
        <taxon>Stephanodiscaceae</taxon>
        <taxon>Cyclotella</taxon>
    </lineage>
</organism>
<keyword evidence="4" id="KW-1185">Reference proteome</keyword>
<feature type="chain" id="PRO_5044748824" evidence="2">
    <location>
        <begin position="17"/>
        <end position="439"/>
    </location>
</feature>
<keyword evidence="2" id="KW-0732">Signal</keyword>
<proteinExistence type="predicted"/>
<evidence type="ECO:0000313" key="3">
    <source>
        <dbReference type="EMBL" id="KAL3784577.1"/>
    </source>
</evidence>